<name>B3F7V0_COLLI</name>
<evidence type="ECO:0000313" key="1">
    <source>
        <dbReference type="EMBL" id="ABV00675.1"/>
    </source>
</evidence>
<dbReference type="EMBL" id="EF634152">
    <property type="protein sequence ID" value="ABV00675.1"/>
    <property type="molecule type" value="mRNA"/>
</dbReference>
<organism evidence="1">
    <name type="scientific">Columba livia</name>
    <name type="common">Rock dove</name>
    <dbReference type="NCBI Taxonomy" id="8932"/>
    <lineage>
        <taxon>Eukaryota</taxon>
        <taxon>Metazoa</taxon>
        <taxon>Chordata</taxon>
        <taxon>Craniata</taxon>
        <taxon>Vertebrata</taxon>
        <taxon>Euteleostomi</taxon>
        <taxon>Archelosauria</taxon>
        <taxon>Archosauria</taxon>
        <taxon>Dinosauria</taxon>
        <taxon>Saurischia</taxon>
        <taxon>Theropoda</taxon>
        <taxon>Coelurosauria</taxon>
        <taxon>Aves</taxon>
        <taxon>Neognathae</taxon>
        <taxon>Neoaves</taxon>
        <taxon>Columbimorphae</taxon>
        <taxon>Columbiformes</taxon>
        <taxon>Columbidae</taxon>
        <taxon>Columba</taxon>
    </lineage>
</organism>
<proteinExistence type="evidence at transcript level"/>
<reference evidence="1" key="1">
    <citation type="journal article" date="2007" name="Mol. Cell. Biochem.">
        <title>Identification and expression analysis of hepcidin-like cDNAs from pigeon (Columba livia).</title>
        <authorList>
            <person name="Fu Y.M."/>
            <person name="Li S.P."/>
            <person name="Wu Y.F."/>
            <person name="Chang Y.Z."/>
        </authorList>
    </citation>
    <scope>NUCLEOTIDE SEQUENCE</scope>
</reference>
<dbReference type="AlphaFoldDB" id="B3F7V0"/>
<sequence>MAGCGLPLLCLPEPSISGWGNHPIDGVICPTPLGGRGWKPGMCEVWEGRCTPCFWLMSAGKWGEWKRWLKWSLLCGMCCSCCAGGLCGMCCKT</sequence>
<accession>B3F7V0</accession>
<protein>
    <submittedName>
        <fullName evidence="1">Hepcidin-like antimicrobial peptide</fullName>
    </submittedName>
</protein>